<dbReference type="EMBL" id="FOXH01000008">
    <property type="protein sequence ID" value="SFP98225.1"/>
    <property type="molecule type" value="Genomic_DNA"/>
</dbReference>
<dbReference type="InterPro" id="IPR036388">
    <property type="entry name" value="WH-like_DNA-bd_sf"/>
</dbReference>
<dbReference type="OrthoDB" id="9815009at2"/>
<dbReference type="PIRSF" id="PIRSF016838">
    <property type="entry name" value="PafC"/>
    <property type="match status" value="1"/>
</dbReference>
<dbReference type="InterPro" id="IPR036390">
    <property type="entry name" value="WH_DNA-bd_sf"/>
</dbReference>
<dbReference type="InterPro" id="IPR028349">
    <property type="entry name" value="PafC-like"/>
</dbReference>
<dbReference type="Pfam" id="PF13280">
    <property type="entry name" value="WYL"/>
    <property type="match status" value="1"/>
</dbReference>
<sequence length="314" mass="36676">MIRLNRLTAILIHLQSKRVVKAQEIADRFEISLRTVYRDIRALEETGIPIGAEAGIGYFLEDYHLPPVMFTNNEVSSLLFGAKLVEKLADNSIKESYESALYKIKSVLKHPDQEHLDLLDPSIEISEKFSTESVSSSHLTPIQQAIVQRKVLEIEYFSPYSETTTNRFINPIGLYHYGSGWHLIAFCHTRDDYRDFRVDRIKTLSETSEYFKKHDFHSLDKYLKEVKNEVQKEEVCINVSKDRARYMYEQKKNWGWVSEEDCGDYVKMVFKINHLHGMAHWLLSFGKTVSIERPEKLKSIMKGLAIEIYEHYIS</sequence>
<dbReference type="Pfam" id="PF25583">
    <property type="entry name" value="WCX"/>
    <property type="match status" value="1"/>
</dbReference>
<name>A0A1I5USH9_9BACT</name>
<keyword evidence="4" id="KW-0238">DNA-binding</keyword>
<dbReference type="GO" id="GO:0003700">
    <property type="term" value="F:DNA-binding transcription factor activity"/>
    <property type="evidence" value="ECO:0007669"/>
    <property type="project" value="InterPro"/>
</dbReference>
<organism evidence="4 5">
    <name type="scientific">Pseudarcicella hirudinis</name>
    <dbReference type="NCBI Taxonomy" id="1079859"/>
    <lineage>
        <taxon>Bacteria</taxon>
        <taxon>Pseudomonadati</taxon>
        <taxon>Bacteroidota</taxon>
        <taxon>Cytophagia</taxon>
        <taxon>Cytophagales</taxon>
        <taxon>Flectobacillaceae</taxon>
        <taxon>Pseudarcicella</taxon>
    </lineage>
</organism>
<dbReference type="InterPro" id="IPR013196">
    <property type="entry name" value="HTH_11"/>
</dbReference>
<accession>A0A1I5USH9</accession>
<dbReference type="SUPFAM" id="SSF46785">
    <property type="entry name" value="Winged helix' DNA-binding domain"/>
    <property type="match status" value="1"/>
</dbReference>
<evidence type="ECO:0000256" key="2">
    <source>
        <dbReference type="ARBA" id="ARBA00023163"/>
    </source>
</evidence>
<protein>
    <submittedName>
        <fullName evidence="4">Predicted DNA-binding transcriptional regulator YafY, contains an HTH and WYL domains</fullName>
    </submittedName>
</protein>
<dbReference type="InterPro" id="IPR051534">
    <property type="entry name" value="CBASS_pafABC_assoc_protein"/>
</dbReference>
<keyword evidence="1" id="KW-0805">Transcription regulation</keyword>
<dbReference type="PROSITE" id="PS51000">
    <property type="entry name" value="HTH_DEOR_2"/>
    <property type="match status" value="1"/>
</dbReference>
<dbReference type="Proteomes" id="UP000199306">
    <property type="component" value="Unassembled WGS sequence"/>
</dbReference>
<dbReference type="GO" id="GO:0003677">
    <property type="term" value="F:DNA binding"/>
    <property type="evidence" value="ECO:0007669"/>
    <property type="project" value="UniProtKB-KW"/>
</dbReference>
<gene>
    <name evidence="4" type="ORF">SAMN04515674_10839</name>
</gene>
<keyword evidence="5" id="KW-1185">Reference proteome</keyword>
<evidence type="ECO:0000313" key="4">
    <source>
        <dbReference type="EMBL" id="SFP98225.1"/>
    </source>
</evidence>
<reference evidence="4 5" key="1">
    <citation type="submission" date="2016-10" db="EMBL/GenBank/DDBJ databases">
        <authorList>
            <person name="de Groot N.N."/>
        </authorList>
    </citation>
    <scope>NUCLEOTIDE SEQUENCE [LARGE SCALE GENOMIC DNA]</scope>
    <source>
        <strain evidence="5">E92,LMG 26720,CCM 7988</strain>
    </source>
</reference>
<dbReference type="PANTHER" id="PTHR34580">
    <property type="match status" value="1"/>
</dbReference>
<dbReference type="InterPro" id="IPR057727">
    <property type="entry name" value="WCX_dom"/>
</dbReference>
<proteinExistence type="predicted"/>
<keyword evidence="2" id="KW-0804">Transcription</keyword>
<dbReference type="PANTHER" id="PTHR34580:SF1">
    <property type="entry name" value="PROTEIN PAFC"/>
    <property type="match status" value="1"/>
</dbReference>
<dbReference type="RefSeq" id="WP_092017886.1">
    <property type="nucleotide sequence ID" value="NZ_FOXH01000008.1"/>
</dbReference>
<dbReference type="PROSITE" id="PS52050">
    <property type="entry name" value="WYL"/>
    <property type="match status" value="1"/>
</dbReference>
<evidence type="ECO:0000313" key="5">
    <source>
        <dbReference type="Proteomes" id="UP000199306"/>
    </source>
</evidence>
<dbReference type="STRING" id="1079859.SAMN04515674_10839"/>
<dbReference type="AlphaFoldDB" id="A0A1I5USH9"/>
<evidence type="ECO:0000256" key="1">
    <source>
        <dbReference type="ARBA" id="ARBA00023015"/>
    </source>
</evidence>
<dbReference type="InterPro" id="IPR026881">
    <property type="entry name" value="WYL_dom"/>
</dbReference>
<evidence type="ECO:0000259" key="3">
    <source>
        <dbReference type="PROSITE" id="PS51000"/>
    </source>
</evidence>
<feature type="domain" description="HTH deoR-type" evidence="3">
    <location>
        <begin position="3"/>
        <end position="58"/>
    </location>
</feature>
<dbReference type="Gene3D" id="1.10.10.10">
    <property type="entry name" value="Winged helix-like DNA-binding domain superfamily/Winged helix DNA-binding domain"/>
    <property type="match status" value="1"/>
</dbReference>
<dbReference type="InterPro" id="IPR001034">
    <property type="entry name" value="DeoR_HTH"/>
</dbReference>
<dbReference type="Pfam" id="PF08279">
    <property type="entry name" value="HTH_11"/>
    <property type="match status" value="1"/>
</dbReference>